<feature type="compositionally biased region" description="Basic residues" evidence="1">
    <location>
        <begin position="371"/>
        <end position="380"/>
    </location>
</feature>
<dbReference type="Proteomes" id="UP000077521">
    <property type="component" value="Unassembled WGS sequence"/>
</dbReference>
<protein>
    <submittedName>
        <fullName evidence="2">Uncharacterized protein</fullName>
    </submittedName>
</protein>
<feature type="compositionally biased region" description="Polar residues" evidence="1">
    <location>
        <begin position="209"/>
        <end position="221"/>
    </location>
</feature>
<dbReference type="GO" id="GO:0005634">
    <property type="term" value="C:nucleus"/>
    <property type="evidence" value="ECO:0007669"/>
    <property type="project" value="TreeGrafter"/>
</dbReference>
<accession>A0A177TK75</accession>
<dbReference type="AlphaFoldDB" id="A0A177TK75"/>
<feature type="compositionally biased region" description="Basic and acidic residues" evidence="1">
    <location>
        <begin position="301"/>
        <end position="321"/>
    </location>
</feature>
<feature type="compositionally biased region" description="Basic and acidic residues" evidence="1">
    <location>
        <begin position="16"/>
        <end position="30"/>
    </location>
</feature>
<reference evidence="2" key="1">
    <citation type="submission" date="2016-04" db="EMBL/GenBank/DDBJ databases">
        <authorList>
            <person name="Nguyen H.D."/>
            <person name="Samba Siva P."/>
            <person name="Cullis J."/>
            <person name="Levesque C.A."/>
            <person name="Hambleton S."/>
        </authorList>
    </citation>
    <scope>NUCLEOTIDE SEQUENCE</scope>
    <source>
        <strain evidence="2">DAOMC 236416</strain>
    </source>
</reference>
<evidence type="ECO:0000256" key="1">
    <source>
        <dbReference type="SAM" id="MobiDB-lite"/>
    </source>
</evidence>
<dbReference type="EMBL" id="LWDF02000152">
    <property type="protein sequence ID" value="KAE8255712.1"/>
    <property type="molecule type" value="Genomic_DNA"/>
</dbReference>
<dbReference type="Pfam" id="PF13300">
    <property type="entry name" value="DUF4078"/>
    <property type="match status" value="1"/>
</dbReference>
<evidence type="ECO:0000313" key="3">
    <source>
        <dbReference type="Proteomes" id="UP000077521"/>
    </source>
</evidence>
<sequence length="380" mass="42010">MQPGASGLLSIQAELRQRTANRERSQHDIPKTTSQEYQVRAVKGKKLSTDFILPKEGVNTYQVSSSSSSSSSNKRAKLLDIDKYKTRGRGPNVSLLSSNAKTPSAKLEQERLRALRAKAKAYEAMTQASPEDEDNDITGGLIDFKRKAAENALDPSSSSNQRDPPPKPFFDDEEEDQVTYIDEFGRTRTAPRSQVPTDRLPENLPYGDPNSSITYGKQQSFPIYRPPSPKLRVSRAVRKQIASGAPPLSHFDPKAEVRNRGAGLFQFSKDEADRAKQMEALQLERQRTERERRARFGMADGGREAVEGFASAEERPWGREDDDHEEGVLGPEEDEDVLSAPLDPFAAVEMMAASAKSSTGGPSSYSSSNNKGKKRKHAGH</sequence>
<comment type="caution">
    <text evidence="2">The sequence shown here is derived from an EMBL/GenBank/DDBJ whole genome shotgun (WGS) entry which is preliminary data.</text>
</comment>
<dbReference type="PANTHER" id="PTHR15885">
    <property type="entry name" value="COILED-COIL DOMAIN-CONTAINING PROTEIN 174"/>
    <property type="match status" value="1"/>
</dbReference>
<evidence type="ECO:0000313" key="2">
    <source>
        <dbReference type="EMBL" id="KAE8255712.1"/>
    </source>
</evidence>
<name>A0A177TK75_9BASI</name>
<keyword evidence="3" id="KW-1185">Reference proteome</keyword>
<feature type="region of interest" description="Disordered" evidence="1">
    <location>
        <begin position="58"/>
        <end position="110"/>
    </location>
</feature>
<feature type="region of interest" description="Disordered" evidence="1">
    <location>
        <begin position="282"/>
        <end position="380"/>
    </location>
</feature>
<feature type="compositionally biased region" description="Acidic residues" evidence="1">
    <location>
        <begin position="322"/>
        <end position="337"/>
    </location>
</feature>
<feature type="compositionally biased region" description="Low complexity" evidence="1">
    <location>
        <begin position="352"/>
        <end position="370"/>
    </location>
</feature>
<dbReference type="PANTHER" id="PTHR15885:SF1">
    <property type="entry name" value="COILED-COIL DOMAIN-CONTAINING PROTEIN 174"/>
    <property type="match status" value="1"/>
</dbReference>
<dbReference type="InterPro" id="IPR025066">
    <property type="entry name" value="CCDC174-like"/>
</dbReference>
<feature type="region of interest" description="Disordered" evidence="1">
    <location>
        <begin position="123"/>
        <end position="229"/>
    </location>
</feature>
<proteinExistence type="predicted"/>
<organism evidence="2 3">
    <name type="scientific">Tilletia indica</name>
    <dbReference type="NCBI Taxonomy" id="43049"/>
    <lineage>
        <taxon>Eukaryota</taxon>
        <taxon>Fungi</taxon>
        <taxon>Dikarya</taxon>
        <taxon>Basidiomycota</taxon>
        <taxon>Ustilaginomycotina</taxon>
        <taxon>Exobasidiomycetes</taxon>
        <taxon>Tilletiales</taxon>
        <taxon>Tilletiaceae</taxon>
        <taxon>Tilletia</taxon>
    </lineage>
</organism>
<reference evidence="2" key="2">
    <citation type="journal article" date="2019" name="IMA Fungus">
        <title>Genome sequencing and comparison of five Tilletia species to identify candidate genes for the detection of regulated species infecting wheat.</title>
        <authorList>
            <person name="Nguyen H.D.T."/>
            <person name="Sultana T."/>
            <person name="Kesanakurti P."/>
            <person name="Hambleton S."/>
        </authorList>
    </citation>
    <scope>NUCLEOTIDE SEQUENCE</scope>
    <source>
        <strain evidence="2">DAOMC 236416</strain>
    </source>
</reference>
<feature type="compositionally biased region" description="Basic and acidic residues" evidence="1">
    <location>
        <begin position="282"/>
        <end position="294"/>
    </location>
</feature>
<gene>
    <name evidence="2" type="ORF">A4X13_0g2942</name>
</gene>
<feature type="region of interest" description="Disordered" evidence="1">
    <location>
        <begin position="16"/>
        <end position="37"/>
    </location>
</feature>